<dbReference type="GO" id="GO:0006325">
    <property type="term" value="P:chromatin organization"/>
    <property type="evidence" value="ECO:0007669"/>
    <property type="project" value="UniProtKB-KW"/>
</dbReference>
<proteinExistence type="predicted"/>
<reference evidence="8" key="1">
    <citation type="submission" date="2016-06" db="UniProtKB">
        <authorList>
            <consortium name="WormBaseParasite"/>
        </authorList>
    </citation>
    <scope>IDENTIFICATION</scope>
</reference>
<dbReference type="PANTHER" id="PTHR10333">
    <property type="entry name" value="INHIBITOR OF GROWTH PROTEIN"/>
    <property type="match status" value="1"/>
</dbReference>
<dbReference type="SUPFAM" id="SSF57903">
    <property type="entry name" value="FYVE/PHD zinc finger"/>
    <property type="match status" value="1"/>
</dbReference>
<organism evidence="8">
    <name type="scientific">Soboliphyme baturini</name>
    <dbReference type="NCBI Taxonomy" id="241478"/>
    <lineage>
        <taxon>Eukaryota</taxon>
        <taxon>Metazoa</taxon>
        <taxon>Ecdysozoa</taxon>
        <taxon>Nematoda</taxon>
        <taxon>Enoplea</taxon>
        <taxon>Dorylaimia</taxon>
        <taxon>Dioctophymatida</taxon>
        <taxon>Dioctophymatoidea</taxon>
        <taxon>Soboliphymatidae</taxon>
        <taxon>Soboliphyme</taxon>
    </lineage>
</organism>
<sequence length="289" mass="32710">MDKNEQRTKSLFASAPTLSVEERNKFYDKIKEEFRKILEDADEKVNLATSMYDLVRRYLAKLDMEIAKFKLEVESDNPGITELIEQRKKIKVNHHPVVERPETVVKQDTVLPVVPAEEPTLPEPVEEKKHVAIPETVTAVRHPVVPNFKKSYSYPHHLNEIRSLGVGVSSSGGQQPVSREKQTTLGGGSVGFLQSFADNAESRHGRPRKLTSRVSEMFKQVIHRQEIRDRSVHDTSTTSAASPFPRIDEEVVDTEAAEQNDQQRWCICNQVSYGEMVACDNKDVSIAIC</sequence>
<dbReference type="WBParaSite" id="SBAD_0000319601-mRNA-1">
    <property type="protein sequence ID" value="SBAD_0000319601-mRNA-1"/>
    <property type="gene ID" value="SBAD_0000319601"/>
</dbReference>
<evidence type="ECO:0000256" key="2">
    <source>
        <dbReference type="ARBA" id="ARBA00023015"/>
    </source>
</evidence>
<dbReference type="InterPro" id="IPR028651">
    <property type="entry name" value="ING_fam"/>
</dbReference>
<dbReference type="EMBL" id="UZAM01007540">
    <property type="protein sequence ID" value="VDO99827.1"/>
    <property type="molecule type" value="Genomic_DNA"/>
</dbReference>
<evidence type="ECO:0000313" key="6">
    <source>
        <dbReference type="EMBL" id="VDO99827.1"/>
    </source>
</evidence>
<dbReference type="InterPro" id="IPR011011">
    <property type="entry name" value="Znf_FYVE_PHD"/>
</dbReference>
<reference evidence="6 7" key="2">
    <citation type="submission" date="2018-11" db="EMBL/GenBank/DDBJ databases">
        <authorList>
            <consortium name="Pathogen Informatics"/>
        </authorList>
    </citation>
    <scope>NUCLEOTIDE SEQUENCE [LARGE SCALE GENOMIC DNA]</scope>
</reference>
<evidence type="ECO:0000256" key="3">
    <source>
        <dbReference type="ARBA" id="ARBA00023163"/>
    </source>
</evidence>
<evidence type="ECO:0000259" key="5">
    <source>
        <dbReference type="Pfam" id="PF12998"/>
    </source>
</evidence>
<dbReference type="CDD" id="cd16858">
    <property type="entry name" value="ING_ING3_Yng2p"/>
    <property type="match status" value="1"/>
</dbReference>
<dbReference type="Proteomes" id="UP000270296">
    <property type="component" value="Unassembled WGS sequence"/>
</dbReference>
<name>A0A183IHF7_9BILA</name>
<evidence type="ECO:0000256" key="4">
    <source>
        <dbReference type="SAM" id="MobiDB-lite"/>
    </source>
</evidence>
<protein>
    <submittedName>
        <fullName evidence="8">ING domain-containing protein</fullName>
    </submittedName>
</protein>
<dbReference type="PANTHER" id="PTHR10333:SF103">
    <property type="entry name" value="INHIBITOR OF GROWTH PROTEIN 3"/>
    <property type="match status" value="1"/>
</dbReference>
<evidence type="ECO:0000313" key="7">
    <source>
        <dbReference type="Proteomes" id="UP000270296"/>
    </source>
</evidence>
<dbReference type="Gene3D" id="6.10.140.1740">
    <property type="match status" value="1"/>
</dbReference>
<dbReference type="AlphaFoldDB" id="A0A183IHF7"/>
<dbReference type="InterPro" id="IPR013083">
    <property type="entry name" value="Znf_RING/FYVE/PHD"/>
</dbReference>
<evidence type="ECO:0000256" key="1">
    <source>
        <dbReference type="ARBA" id="ARBA00022853"/>
    </source>
</evidence>
<dbReference type="GO" id="GO:0035267">
    <property type="term" value="C:NuA4 histone acetyltransferase complex"/>
    <property type="evidence" value="ECO:0007669"/>
    <property type="project" value="TreeGrafter"/>
</dbReference>
<evidence type="ECO:0000313" key="8">
    <source>
        <dbReference type="WBParaSite" id="SBAD_0000319601-mRNA-1"/>
    </source>
</evidence>
<keyword evidence="1" id="KW-0156">Chromatin regulator</keyword>
<gene>
    <name evidence="6" type="ORF">SBAD_LOCUS3052</name>
</gene>
<keyword evidence="2" id="KW-0805">Transcription regulation</keyword>
<dbReference type="InterPro" id="IPR024610">
    <property type="entry name" value="ING_N_histone-binding"/>
</dbReference>
<dbReference type="OrthoDB" id="5411773at2759"/>
<feature type="domain" description="Inhibitor of growth protein N-terminal histone-binding" evidence="5">
    <location>
        <begin position="2"/>
        <end position="69"/>
    </location>
</feature>
<dbReference type="Pfam" id="PF12998">
    <property type="entry name" value="ING"/>
    <property type="match status" value="1"/>
</dbReference>
<accession>A0A183IHF7</accession>
<feature type="region of interest" description="Disordered" evidence="4">
    <location>
        <begin position="225"/>
        <end position="247"/>
    </location>
</feature>
<dbReference type="Gene3D" id="3.30.40.10">
    <property type="entry name" value="Zinc/RING finger domain, C3HC4 (zinc finger)"/>
    <property type="match status" value="1"/>
</dbReference>
<keyword evidence="3" id="KW-0804">Transcription</keyword>
<keyword evidence="7" id="KW-1185">Reference proteome</keyword>